<dbReference type="OrthoDB" id="2430277at2759"/>
<dbReference type="EMBL" id="MCFI01000017">
    <property type="protein sequence ID" value="ORY78526.1"/>
    <property type="molecule type" value="Genomic_DNA"/>
</dbReference>
<protein>
    <recommendedName>
        <fullName evidence="2">WH2 domain-containing protein</fullName>
    </recommendedName>
</protein>
<dbReference type="OMA" id="NAFGHSQ"/>
<accession>A0A1Y2F598</accession>
<feature type="compositionally biased region" description="Pro residues" evidence="1">
    <location>
        <begin position="150"/>
        <end position="163"/>
    </location>
</feature>
<dbReference type="PROSITE" id="PS51082">
    <property type="entry name" value="WH2"/>
    <property type="match status" value="1"/>
</dbReference>
<dbReference type="AlphaFoldDB" id="A0A1Y2F598"/>
<feature type="region of interest" description="Disordered" evidence="1">
    <location>
        <begin position="1"/>
        <end position="385"/>
    </location>
</feature>
<feature type="compositionally biased region" description="Pro residues" evidence="1">
    <location>
        <begin position="262"/>
        <end position="284"/>
    </location>
</feature>
<feature type="compositionally biased region" description="Polar residues" evidence="1">
    <location>
        <begin position="351"/>
        <end position="371"/>
    </location>
</feature>
<proteinExistence type="predicted"/>
<name>A0A1Y2F598_PROLT</name>
<keyword evidence="4" id="KW-1185">Reference proteome</keyword>
<organism evidence="3 4">
    <name type="scientific">Protomyces lactucae-debilis</name>
    <dbReference type="NCBI Taxonomy" id="2754530"/>
    <lineage>
        <taxon>Eukaryota</taxon>
        <taxon>Fungi</taxon>
        <taxon>Dikarya</taxon>
        <taxon>Ascomycota</taxon>
        <taxon>Taphrinomycotina</taxon>
        <taxon>Taphrinomycetes</taxon>
        <taxon>Taphrinales</taxon>
        <taxon>Protomycetaceae</taxon>
        <taxon>Protomyces</taxon>
    </lineage>
</organism>
<dbReference type="RefSeq" id="XP_040723407.1">
    <property type="nucleotide sequence ID" value="XM_040865888.1"/>
</dbReference>
<gene>
    <name evidence="3" type="ORF">BCR37DRAFT_105656</name>
</gene>
<dbReference type="Pfam" id="PF02205">
    <property type="entry name" value="WH2"/>
    <property type="match status" value="1"/>
</dbReference>
<feature type="compositionally biased region" description="Pro residues" evidence="1">
    <location>
        <begin position="1"/>
        <end position="22"/>
    </location>
</feature>
<dbReference type="InterPro" id="IPR003124">
    <property type="entry name" value="WH2_dom"/>
</dbReference>
<reference evidence="3 4" key="1">
    <citation type="submission" date="2016-07" db="EMBL/GenBank/DDBJ databases">
        <title>Pervasive Adenine N6-methylation of Active Genes in Fungi.</title>
        <authorList>
            <consortium name="DOE Joint Genome Institute"/>
            <person name="Mondo S.J."/>
            <person name="Dannebaum R.O."/>
            <person name="Kuo R.C."/>
            <person name="Labutti K."/>
            <person name="Haridas S."/>
            <person name="Kuo A."/>
            <person name="Salamov A."/>
            <person name="Ahrendt S.R."/>
            <person name="Lipzen A."/>
            <person name="Sullivan W."/>
            <person name="Andreopoulos W.B."/>
            <person name="Clum A."/>
            <person name="Lindquist E."/>
            <person name="Daum C."/>
            <person name="Ramamoorthy G.K."/>
            <person name="Gryganskyi A."/>
            <person name="Culley D."/>
            <person name="Magnuson J.K."/>
            <person name="James T.Y."/>
            <person name="O'Malley M.A."/>
            <person name="Stajich J.E."/>
            <person name="Spatafora J.W."/>
            <person name="Visel A."/>
            <person name="Grigoriev I.V."/>
        </authorList>
    </citation>
    <scope>NUCLEOTIDE SEQUENCE [LARGE SCALE GENOMIC DNA]</scope>
    <source>
        <strain evidence="3 4">12-1054</strain>
    </source>
</reference>
<evidence type="ECO:0000313" key="4">
    <source>
        <dbReference type="Proteomes" id="UP000193685"/>
    </source>
</evidence>
<feature type="domain" description="WH2" evidence="2">
    <location>
        <begin position="32"/>
        <end position="49"/>
    </location>
</feature>
<sequence>MGPPPPPPPPPGPPAPPPPPAVGAPLPKVTPDRKGLLSDIAKGKQLKKAVTNDRSAPTVGGSVAAGHAPAASGLGRPPAIPGLAPPAITRPRAGSDVPAPVPSNTAPPALGGLFAGGMPTLKKTSHAARLAGDGPAAVSSGNRSVSQPVARPPPLPGHNPPSTIPAKKPAMPSHRPSASLSSAPPLPPSAAPLIPGSAPPVPGLPSKRPTNAPPARPTTMAPPAPRAGGPPPLPSTQPPSLPSSGPPPPPSAPATPVAQQSIPPPPPPPSVSAPPPLRAQPPQPGLSAPLLPAGRAPSPNRAPPLPSTNAPPPPPSAPAPAPRIAASQMQTHDQTGFDGLSAALAERNAGRSPNVSRPSSLPPAASNTANHGSTYGNGAGGGYSLKPAQIQRVEDGGRFKFEAVGSLPVPRAYMNRPKVFRSGRPGGSTVPLDLGRYR</sequence>
<feature type="compositionally biased region" description="Pro residues" evidence="1">
    <location>
        <begin position="300"/>
        <end position="321"/>
    </location>
</feature>
<dbReference type="GeneID" id="63782487"/>
<evidence type="ECO:0000259" key="2">
    <source>
        <dbReference type="PROSITE" id="PS51082"/>
    </source>
</evidence>
<dbReference type="Proteomes" id="UP000193685">
    <property type="component" value="Unassembled WGS sequence"/>
</dbReference>
<evidence type="ECO:0000313" key="3">
    <source>
        <dbReference type="EMBL" id="ORY78526.1"/>
    </source>
</evidence>
<evidence type="ECO:0000256" key="1">
    <source>
        <dbReference type="SAM" id="MobiDB-lite"/>
    </source>
</evidence>
<comment type="caution">
    <text evidence="3">The sequence shown here is derived from an EMBL/GenBank/DDBJ whole genome shotgun (WGS) entry which is preliminary data.</text>
</comment>
<feature type="region of interest" description="Disordered" evidence="1">
    <location>
        <begin position="417"/>
        <end position="438"/>
    </location>
</feature>
<feature type="compositionally biased region" description="Low complexity" evidence="1">
    <location>
        <begin position="172"/>
        <end position="183"/>
    </location>
</feature>
<dbReference type="GO" id="GO:0003779">
    <property type="term" value="F:actin binding"/>
    <property type="evidence" value="ECO:0007669"/>
    <property type="project" value="InterPro"/>
</dbReference>
<dbReference type="STRING" id="56484.A0A1Y2F598"/>
<feature type="compositionally biased region" description="Pro residues" evidence="1">
    <location>
        <begin position="211"/>
        <end position="253"/>
    </location>
</feature>